<dbReference type="InterPro" id="IPR013762">
    <property type="entry name" value="Integrase-like_cat_sf"/>
</dbReference>
<dbReference type="SUPFAM" id="SSF56349">
    <property type="entry name" value="DNA breaking-rejoining enzymes"/>
    <property type="match status" value="1"/>
</dbReference>
<dbReference type="EMBL" id="JAVRDO010000013">
    <property type="protein sequence ID" value="MDX9688700.1"/>
    <property type="molecule type" value="Genomic_DNA"/>
</dbReference>
<keyword evidence="1" id="KW-0233">DNA recombination</keyword>
<gene>
    <name evidence="2" type="ORF">RED13_000248</name>
</gene>
<keyword evidence="3" id="KW-1185">Reference proteome</keyword>
<dbReference type="Gene3D" id="1.10.443.10">
    <property type="entry name" value="Intergrase catalytic core"/>
    <property type="match status" value="1"/>
</dbReference>
<organism evidence="2 3">
    <name type="scientific">Halopseudomonas formosensis</name>
    <dbReference type="NCBI Taxonomy" id="1002526"/>
    <lineage>
        <taxon>Bacteria</taxon>
        <taxon>Pseudomonadati</taxon>
        <taxon>Pseudomonadota</taxon>
        <taxon>Gammaproteobacteria</taxon>
        <taxon>Pseudomonadales</taxon>
        <taxon>Pseudomonadaceae</taxon>
        <taxon>Halopseudomonas</taxon>
    </lineage>
</organism>
<proteinExistence type="predicted"/>
<evidence type="ECO:0000313" key="3">
    <source>
        <dbReference type="Proteomes" id="UP001281217"/>
    </source>
</evidence>
<dbReference type="InterPro" id="IPR011010">
    <property type="entry name" value="DNA_brk_join_enz"/>
</dbReference>
<dbReference type="Proteomes" id="UP001281217">
    <property type="component" value="Unassembled WGS sequence"/>
</dbReference>
<sequence length="225" mass="25522">MGDELARFSEALNSIYYFHNPVIKMDEALVLSLCDRFLSKSEADQRRLSEIFETLSTNDRYLELNSLGLSEVKERLTCLDQFNQGQRSASYSRSHHLYLAKYTLLAKAVLLVCYHHGLSRDELAGLRLSSLTVADEVATLTMPTGATRPLFDLETAYHQTLEAWYRLRRYEEPQEYLFGAILKDGRFALPHNGGLCRADALCVFGRCGMSYGHARADFVRFDGGS</sequence>
<evidence type="ECO:0000313" key="2">
    <source>
        <dbReference type="EMBL" id="MDX9688700.1"/>
    </source>
</evidence>
<reference evidence="3" key="1">
    <citation type="submission" date="2023-07" db="EMBL/GenBank/DDBJ databases">
        <authorList>
            <person name="de Witt J."/>
        </authorList>
    </citation>
    <scope>NUCLEOTIDE SEQUENCE [LARGE SCALE GENOMIC DNA]</scope>
    <source>
        <strain evidence="3">FZJ</strain>
    </source>
</reference>
<dbReference type="RefSeq" id="WP_320332036.1">
    <property type="nucleotide sequence ID" value="NZ_JAVRDO010000013.1"/>
</dbReference>
<comment type="caution">
    <text evidence="2">The sequence shown here is derived from an EMBL/GenBank/DDBJ whole genome shotgun (WGS) entry which is preliminary data.</text>
</comment>
<name>A0ABU5C2A6_9GAMM</name>
<accession>A0ABU5C2A6</accession>
<protein>
    <submittedName>
        <fullName evidence="2">Uncharacterized protein</fullName>
    </submittedName>
</protein>
<evidence type="ECO:0000256" key="1">
    <source>
        <dbReference type="ARBA" id="ARBA00023172"/>
    </source>
</evidence>